<organism evidence="2 3">
    <name type="scientific">Heterotrigona itama</name>
    <dbReference type="NCBI Taxonomy" id="395501"/>
    <lineage>
        <taxon>Eukaryota</taxon>
        <taxon>Metazoa</taxon>
        <taxon>Ecdysozoa</taxon>
        <taxon>Arthropoda</taxon>
        <taxon>Hexapoda</taxon>
        <taxon>Insecta</taxon>
        <taxon>Pterygota</taxon>
        <taxon>Neoptera</taxon>
        <taxon>Endopterygota</taxon>
        <taxon>Hymenoptera</taxon>
        <taxon>Apocrita</taxon>
        <taxon>Aculeata</taxon>
        <taxon>Apoidea</taxon>
        <taxon>Anthophila</taxon>
        <taxon>Apidae</taxon>
        <taxon>Heterotrigona</taxon>
    </lineage>
</organism>
<accession>A0A6V7H7Q0</accession>
<feature type="region of interest" description="Disordered" evidence="1">
    <location>
        <begin position="92"/>
        <end position="116"/>
    </location>
</feature>
<sequence>MRFTVPLRAIFPVCRSASRVSPWLPARLPISRSRYIRFIFVDHRDAQRSGREHALAGLANHHDSAARNVIRMCQPVTLAAIFRSKKVGLSKDGYHLADNDGKTADRSGGLTQMQAG</sequence>
<name>A0A6V7H7Q0_9HYME</name>
<feature type="compositionally biased region" description="Basic and acidic residues" evidence="1">
    <location>
        <begin position="92"/>
        <end position="105"/>
    </location>
</feature>
<dbReference type="Proteomes" id="UP000752696">
    <property type="component" value="Unassembled WGS sequence"/>
</dbReference>
<dbReference type="AlphaFoldDB" id="A0A6V7H7Q0"/>
<reference evidence="2" key="1">
    <citation type="submission" date="2020-07" db="EMBL/GenBank/DDBJ databases">
        <authorList>
            <person name="Nazaruddin N."/>
        </authorList>
    </citation>
    <scope>NUCLEOTIDE SEQUENCE</scope>
</reference>
<keyword evidence="3" id="KW-1185">Reference proteome</keyword>
<evidence type="ECO:0000313" key="3">
    <source>
        <dbReference type="Proteomes" id="UP000752696"/>
    </source>
</evidence>
<protein>
    <submittedName>
        <fullName evidence="2">Uncharacterized protein</fullName>
    </submittedName>
</protein>
<gene>
    <name evidence="2" type="ORF">MHI_LOCUS483991</name>
</gene>
<dbReference type="EMBL" id="CAJDYZ010007842">
    <property type="protein sequence ID" value="CAD1474700.1"/>
    <property type="molecule type" value="Genomic_DNA"/>
</dbReference>
<evidence type="ECO:0000256" key="1">
    <source>
        <dbReference type="SAM" id="MobiDB-lite"/>
    </source>
</evidence>
<comment type="caution">
    <text evidence="2">The sequence shown here is derived from an EMBL/GenBank/DDBJ whole genome shotgun (WGS) entry which is preliminary data.</text>
</comment>
<evidence type="ECO:0000313" key="2">
    <source>
        <dbReference type="EMBL" id="CAD1474700.1"/>
    </source>
</evidence>
<proteinExistence type="predicted"/>